<evidence type="ECO:0000259" key="1">
    <source>
        <dbReference type="Pfam" id="PF01323"/>
    </source>
</evidence>
<dbReference type="EMBL" id="JACVEL010000003">
    <property type="protein sequence ID" value="MBC9812248.1"/>
    <property type="molecule type" value="Genomic_DNA"/>
</dbReference>
<dbReference type="AlphaFoldDB" id="A0A8J6TZK7"/>
<proteinExistence type="predicted"/>
<evidence type="ECO:0000313" key="3">
    <source>
        <dbReference type="Proteomes" id="UP000652681"/>
    </source>
</evidence>
<reference evidence="2" key="1">
    <citation type="submission" date="2020-09" db="EMBL/GenBank/DDBJ databases">
        <title>Taishania pollutisoli gen. nov., sp. nov., Isolated from Tetrabromobisphenol A-Contaminated Soil.</title>
        <authorList>
            <person name="Chen Q."/>
        </authorList>
    </citation>
    <scope>NUCLEOTIDE SEQUENCE</scope>
    <source>
        <strain evidence="2">CZZ-1</strain>
    </source>
</reference>
<sequence length="236" mass="26568">MKIEVWSDIMCPFCYIGKRNYEAALAQFKDAEHIELVWKSFQLDPTVPQGKIEQSTYEYLAARKGWSMEQCKEIHASVTQTAKVAGLTYNFDNAKVANSFNAHRIIQLAKTKGWGDQAEEQFFKAYFTDGKDLNDQKDLLEIAALIGLTEAEVETALTDPTYEDAVKADIREAGQLGIQGVPFFVMNRKYAVSGAQAPDVFLQTIEKAFEEWRKDNPESPFQVIEGKVCTPDGTCN</sequence>
<dbReference type="PANTHER" id="PTHR13887:SF41">
    <property type="entry name" value="THIOREDOXIN SUPERFAMILY PROTEIN"/>
    <property type="match status" value="1"/>
</dbReference>
<dbReference type="GO" id="GO:0016491">
    <property type="term" value="F:oxidoreductase activity"/>
    <property type="evidence" value="ECO:0007669"/>
    <property type="project" value="InterPro"/>
</dbReference>
<evidence type="ECO:0000313" key="2">
    <source>
        <dbReference type="EMBL" id="MBC9812248.1"/>
    </source>
</evidence>
<dbReference type="Gene3D" id="3.40.30.10">
    <property type="entry name" value="Glutaredoxin"/>
    <property type="match status" value="1"/>
</dbReference>
<dbReference type="InterPro" id="IPR036249">
    <property type="entry name" value="Thioredoxin-like_sf"/>
</dbReference>
<dbReference type="CDD" id="cd03024">
    <property type="entry name" value="DsbA_FrnE"/>
    <property type="match status" value="1"/>
</dbReference>
<dbReference type="Proteomes" id="UP000652681">
    <property type="component" value="Unassembled WGS sequence"/>
</dbReference>
<keyword evidence="3" id="KW-1185">Reference proteome</keyword>
<comment type="caution">
    <text evidence="2">The sequence shown here is derived from an EMBL/GenBank/DDBJ whole genome shotgun (WGS) entry which is preliminary data.</text>
</comment>
<dbReference type="RefSeq" id="WP_216713893.1">
    <property type="nucleotide sequence ID" value="NZ_JACVEL010000003.1"/>
</dbReference>
<dbReference type="PANTHER" id="PTHR13887">
    <property type="entry name" value="GLUTATHIONE S-TRANSFERASE KAPPA"/>
    <property type="match status" value="1"/>
</dbReference>
<gene>
    <name evidence="2" type="ORF">H9Y05_07115</name>
</gene>
<feature type="domain" description="DSBA-like thioredoxin" evidence="1">
    <location>
        <begin position="3"/>
        <end position="205"/>
    </location>
</feature>
<protein>
    <submittedName>
        <fullName evidence="2">DsbA family oxidoreductase</fullName>
    </submittedName>
</protein>
<dbReference type="SUPFAM" id="SSF52833">
    <property type="entry name" value="Thioredoxin-like"/>
    <property type="match status" value="1"/>
</dbReference>
<dbReference type="InterPro" id="IPR001853">
    <property type="entry name" value="DSBA-like_thioredoxin_dom"/>
</dbReference>
<organism evidence="2 3">
    <name type="scientific">Taishania pollutisoli</name>
    <dbReference type="NCBI Taxonomy" id="2766479"/>
    <lineage>
        <taxon>Bacteria</taxon>
        <taxon>Pseudomonadati</taxon>
        <taxon>Bacteroidota</taxon>
        <taxon>Flavobacteriia</taxon>
        <taxon>Flavobacteriales</taxon>
        <taxon>Crocinitomicaceae</taxon>
        <taxon>Taishania</taxon>
    </lineage>
</organism>
<accession>A0A8J6TZK7</accession>
<name>A0A8J6TZK7_9FLAO</name>
<dbReference type="Pfam" id="PF01323">
    <property type="entry name" value="DSBA"/>
    <property type="match status" value="1"/>
</dbReference>